<dbReference type="OrthoDB" id="4823586at2"/>
<evidence type="ECO:0000313" key="2">
    <source>
        <dbReference type="Proteomes" id="UP000280344"/>
    </source>
</evidence>
<accession>A0A3Q9G5B3</accession>
<keyword evidence="2" id="KW-1185">Reference proteome</keyword>
<sequence>MMARFIIRSALDVQEAVRRIVTAEEHRVPFTTVKRDGRRIVATTTVGPIRFDDTMVIADVDVREDHARGTIIKEGPVLLGTIRFAVTATEGGCVVGWDQNIRGGRWSILNPLLRAVMFAGYRISLGALLR</sequence>
<dbReference type="Proteomes" id="UP000280344">
    <property type="component" value="Chromosome"/>
</dbReference>
<dbReference type="SUPFAM" id="SSF55961">
    <property type="entry name" value="Bet v1-like"/>
    <property type="match status" value="1"/>
</dbReference>
<organism evidence="1 2">
    <name type="scientific">Flaviflexus ciconiae</name>
    <dbReference type="NCBI Taxonomy" id="2496867"/>
    <lineage>
        <taxon>Bacteria</taxon>
        <taxon>Bacillati</taxon>
        <taxon>Actinomycetota</taxon>
        <taxon>Actinomycetes</taxon>
        <taxon>Actinomycetales</taxon>
        <taxon>Actinomycetaceae</taxon>
        <taxon>Flaviflexus</taxon>
    </lineage>
</organism>
<evidence type="ECO:0000313" key="1">
    <source>
        <dbReference type="EMBL" id="AZQ77717.1"/>
    </source>
</evidence>
<evidence type="ECO:0008006" key="3">
    <source>
        <dbReference type="Google" id="ProtNLM"/>
    </source>
</evidence>
<proteinExistence type="predicted"/>
<dbReference type="AlphaFoldDB" id="A0A3Q9G5B3"/>
<name>A0A3Q9G5B3_9ACTO</name>
<protein>
    <recommendedName>
        <fullName evidence="3">SRPBCC family protein</fullName>
    </recommendedName>
</protein>
<dbReference type="RefSeq" id="WP_126704520.1">
    <property type="nucleotide sequence ID" value="NZ_CP034593.1"/>
</dbReference>
<dbReference type="EMBL" id="CP034593">
    <property type="protein sequence ID" value="AZQ77717.1"/>
    <property type="molecule type" value="Genomic_DNA"/>
</dbReference>
<reference evidence="1 2" key="1">
    <citation type="submission" date="2018-12" db="EMBL/GenBank/DDBJ databases">
        <title>Complete genome sequence of Flaviflexus sp. H23T48.</title>
        <authorList>
            <person name="Bae J.-W."/>
            <person name="Lee J.-Y."/>
        </authorList>
    </citation>
    <scope>NUCLEOTIDE SEQUENCE [LARGE SCALE GENOMIC DNA]</scope>
    <source>
        <strain evidence="1 2">H23T48</strain>
    </source>
</reference>
<dbReference type="KEGG" id="flh:EJ997_10555"/>
<gene>
    <name evidence="1" type="ORF">EJ997_10555</name>
</gene>